<protein>
    <submittedName>
        <fullName evidence="3">PucR family transcriptional regulator</fullName>
    </submittedName>
</protein>
<dbReference type="Proteomes" id="UP001597040">
    <property type="component" value="Unassembled WGS sequence"/>
</dbReference>
<feature type="domain" description="PucR C-terminal helix-turn-helix" evidence="2">
    <location>
        <begin position="473"/>
        <end position="530"/>
    </location>
</feature>
<reference evidence="4" key="1">
    <citation type="journal article" date="2019" name="Int. J. Syst. Evol. Microbiol.">
        <title>The Global Catalogue of Microorganisms (GCM) 10K type strain sequencing project: providing services to taxonomists for standard genome sequencing and annotation.</title>
        <authorList>
            <consortium name="The Broad Institute Genomics Platform"/>
            <consortium name="The Broad Institute Genome Sequencing Center for Infectious Disease"/>
            <person name="Wu L."/>
            <person name="Ma J."/>
        </authorList>
    </citation>
    <scope>NUCLEOTIDE SEQUENCE [LARGE SCALE GENOMIC DNA]</scope>
    <source>
        <strain evidence="4">CCUG 56754</strain>
    </source>
</reference>
<dbReference type="InterPro" id="IPR042070">
    <property type="entry name" value="PucR_C-HTH_sf"/>
</dbReference>
<sequence>MIVKIKDILKMSEMKGTTILAGQNGLDRIVESTTVLDAPDAIKWLKGKELAFTSTYPLLNSEERLDVMIQELAIRNVSGLGVKLNRYMKKLPDEMISAANEYNFPIICLPNEKAWIDLITPIMSKILKLRTNRLIRSEEVNKCFTNALLANTSVEDMLKLLYKYIENPFSIFILSDNELLNYPSMEDNQNIKEIFHHFDYYFENKTKVINSKHNIFRLYFDHITYIIFPLENNLKQGKYIIIEEFLRKLNLEDIDCLLHAKNAFLIKDLNQKSEREFKKKDMDGLISLLVFHKENNDILQIQRKAWELGIELQDKYSLIVSTTSDNKSSKRIYEIVDHFDKIKPKEHIMIGLDKQNQLIILLPIQIEEENDDYKKEINNLLHEISSQHDNISLISGISQIHDIQSLSLAYNQSIKSLEYAIDFMVTKSHNQFYDDLGIYRLFSNPIMQDEVQKFVYELLTPLIEYDNEHRSDLIHTLQIFLHNRGNYRKTAKEMFVHHNTIRYRLNTINELIKSDIHEYHTQLQFSIALLLYPQKDDDS</sequence>
<dbReference type="EMBL" id="JBHTKJ010000073">
    <property type="protein sequence ID" value="MFD1040476.1"/>
    <property type="molecule type" value="Genomic_DNA"/>
</dbReference>
<evidence type="ECO:0000313" key="3">
    <source>
        <dbReference type="EMBL" id="MFD1040476.1"/>
    </source>
</evidence>
<proteinExistence type="predicted"/>
<name>A0ABW3LPY7_9BACI</name>
<organism evidence="3 4">
    <name type="scientific">Virgibacillus byunsanensis</name>
    <dbReference type="NCBI Taxonomy" id="570945"/>
    <lineage>
        <taxon>Bacteria</taxon>
        <taxon>Bacillati</taxon>
        <taxon>Bacillota</taxon>
        <taxon>Bacilli</taxon>
        <taxon>Bacillales</taxon>
        <taxon>Bacillaceae</taxon>
        <taxon>Virgibacillus</taxon>
    </lineage>
</organism>
<dbReference type="InterPro" id="IPR051448">
    <property type="entry name" value="CdaR-like_regulators"/>
</dbReference>
<evidence type="ECO:0000259" key="2">
    <source>
        <dbReference type="Pfam" id="PF13556"/>
    </source>
</evidence>
<evidence type="ECO:0000313" key="4">
    <source>
        <dbReference type="Proteomes" id="UP001597040"/>
    </source>
</evidence>
<dbReference type="InterPro" id="IPR012914">
    <property type="entry name" value="PucR_dom"/>
</dbReference>
<dbReference type="Gene3D" id="1.10.10.2840">
    <property type="entry name" value="PucR C-terminal helix-turn-helix domain"/>
    <property type="match status" value="1"/>
</dbReference>
<dbReference type="InterPro" id="IPR025736">
    <property type="entry name" value="PucR_C-HTH_dom"/>
</dbReference>
<comment type="caution">
    <text evidence="3">The sequence shown here is derived from an EMBL/GenBank/DDBJ whole genome shotgun (WGS) entry which is preliminary data.</text>
</comment>
<dbReference type="RefSeq" id="WP_390364595.1">
    <property type="nucleotide sequence ID" value="NZ_JBHTKJ010000073.1"/>
</dbReference>
<accession>A0ABW3LPY7</accession>
<gene>
    <name evidence="3" type="ORF">ACFQ3N_19040</name>
</gene>
<keyword evidence="4" id="KW-1185">Reference proteome</keyword>
<dbReference type="PANTHER" id="PTHR33744">
    <property type="entry name" value="CARBOHYDRATE DIACID REGULATOR"/>
    <property type="match status" value="1"/>
</dbReference>
<feature type="domain" description="Purine catabolism PurC-like" evidence="1">
    <location>
        <begin position="7"/>
        <end position="126"/>
    </location>
</feature>
<dbReference type="PANTHER" id="PTHR33744:SF1">
    <property type="entry name" value="DNA-BINDING TRANSCRIPTIONAL ACTIVATOR ADER"/>
    <property type="match status" value="1"/>
</dbReference>
<dbReference type="Pfam" id="PF07905">
    <property type="entry name" value="PucR"/>
    <property type="match status" value="1"/>
</dbReference>
<dbReference type="Pfam" id="PF13556">
    <property type="entry name" value="HTH_30"/>
    <property type="match status" value="1"/>
</dbReference>
<evidence type="ECO:0000259" key="1">
    <source>
        <dbReference type="Pfam" id="PF07905"/>
    </source>
</evidence>